<dbReference type="GO" id="GO:0008168">
    <property type="term" value="F:methyltransferase activity"/>
    <property type="evidence" value="ECO:0007669"/>
    <property type="project" value="UniProtKB-KW"/>
</dbReference>
<dbReference type="EMBL" id="FUIG01000013">
    <property type="protein sequence ID" value="SJM29741.1"/>
    <property type="molecule type" value="Genomic_DNA"/>
</dbReference>
<name>A0A2P9AF29_9HYPH</name>
<evidence type="ECO:0000313" key="1">
    <source>
        <dbReference type="EMBL" id="SJM29741.1"/>
    </source>
</evidence>
<dbReference type="PANTHER" id="PTHR43861">
    <property type="entry name" value="TRANS-ACONITATE 2-METHYLTRANSFERASE-RELATED"/>
    <property type="match status" value="1"/>
</dbReference>
<dbReference type="Gene3D" id="3.40.50.150">
    <property type="entry name" value="Vaccinia Virus protein VP39"/>
    <property type="match status" value="1"/>
</dbReference>
<dbReference type="CDD" id="cd02440">
    <property type="entry name" value="AdoMet_MTases"/>
    <property type="match status" value="1"/>
</dbReference>
<protein>
    <submittedName>
        <fullName evidence="1">Putative Methyltransferase type 11</fullName>
    </submittedName>
</protein>
<keyword evidence="2" id="KW-1185">Reference proteome</keyword>
<evidence type="ECO:0000313" key="2">
    <source>
        <dbReference type="Proteomes" id="UP000245698"/>
    </source>
</evidence>
<dbReference type="GO" id="GO:0032259">
    <property type="term" value="P:methylation"/>
    <property type="evidence" value="ECO:0007669"/>
    <property type="project" value="UniProtKB-KW"/>
</dbReference>
<organism evidence="1 2">
    <name type="scientific">Mesorhizobium delmotii</name>
    <dbReference type="NCBI Taxonomy" id="1631247"/>
    <lineage>
        <taxon>Bacteria</taxon>
        <taxon>Pseudomonadati</taxon>
        <taxon>Pseudomonadota</taxon>
        <taxon>Alphaproteobacteria</taxon>
        <taxon>Hyphomicrobiales</taxon>
        <taxon>Phyllobacteriaceae</taxon>
        <taxon>Mesorhizobium</taxon>
    </lineage>
</organism>
<reference evidence="2" key="1">
    <citation type="submission" date="2016-12" db="EMBL/GenBank/DDBJ databases">
        <authorList>
            <person name="Brunel B."/>
        </authorList>
    </citation>
    <scope>NUCLEOTIDE SEQUENCE [LARGE SCALE GENOMIC DNA]</scope>
</reference>
<proteinExistence type="predicted"/>
<dbReference type="RefSeq" id="WP_123147150.1">
    <property type="nucleotide sequence ID" value="NZ_FUIG01000013.1"/>
</dbReference>
<dbReference type="InterPro" id="IPR029063">
    <property type="entry name" value="SAM-dependent_MTases_sf"/>
</dbReference>
<keyword evidence="1" id="KW-0808">Transferase</keyword>
<sequence length="227" mass="24989">MSAYESGRYWSVISDFHDDHGQPKAERVHDLIRGLPINSILDIGCGSGRALMTLCNMTRAKGYGIDLSPEPIAFANQYYANDQVGYAVADLGAVSGTTYDLVMLLDVFEHVDDYLGFLRSVRPLGRYFAFSIPLDMNVTSILFGGYMRARKMVGHLHYFTKESALATLEYAGFKVIGYRYADPGIQYGSAGGLLASCLRVAARQLSHDVETRLFGGNGIFVLAERTS</sequence>
<dbReference type="Pfam" id="PF13489">
    <property type="entry name" value="Methyltransf_23"/>
    <property type="match status" value="1"/>
</dbReference>
<gene>
    <name evidence="1" type="ORF">BQ8482_111671</name>
</gene>
<dbReference type="Proteomes" id="UP000245698">
    <property type="component" value="Unassembled WGS sequence"/>
</dbReference>
<dbReference type="PANTHER" id="PTHR43861:SF6">
    <property type="entry name" value="METHYLTRANSFERASE TYPE 11"/>
    <property type="match status" value="1"/>
</dbReference>
<keyword evidence="1" id="KW-0489">Methyltransferase</keyword>
<dbReference type="SUPFAM" id="SSF53335">
    <property type="entry name" value="S-adenosyl-L-methionine-dependent methyltransferases"/>
    <property type="match status" value="1"/>
</dbReference>
<dbReference type="AlphaFoldDB" id="A0A2P9AF29"/>
<accession>A0A2P9AF29</accession>